<gene>
    <name evidence="14" type="primary">folK</name>
    <name evidence="14" type="ORF">FA046_16860</name>
</gene>
<dbReference type="NCBIfam" id="TIGR01498">
    <property type="entry name" value="folK"/>
    <property type="match status" value="1"/>
</dbReference>
<dbReference type="GO" id="GO:0046656">
    <property type="term" value="P:folic acid biosynthetic process"/>
    <property type="evidence" value="ECO:0007669"/>
    <property type="project" value="UniProtKB-KW"/>
</dbReference>
<dbReference type="SUPFAM" id="SSF55083">
    <property type="entry name" value="6-hydroxymethyl-7,8-dihydropterin pyrophosphokinase, HPPK"/>
    <property type="match status" value="1"/>
</dbReference>
<dbReference type="InterPro" id="IPR000550">
    <property type="entry name" value="Hppk"/>
</dbReference>
<dbReference type="OrthoDB" id="9808041at2"/>
<dbReference type="PANTHER" id="PTHR43071">
    <property type="entry name" value="2-AMINO-4-HYDROXY-6-HYDROXYMETHYLDIHYDROPTERIDINE PYROPHOSPHOKINASE"/>
    <property type="match status" value="1"/>
</dbReference>
<evidence type="ECO:0000256" key="7">
    <source>
        <dbReference type="ARBA" id="ARBA00022777"/>
    </source>
</evidence>
<keyword evidence="7 14" id="KW-0418">Kinase</keyword>
<dbReference type="GO" id="GO:0016301">
    <property type="term" value="F:kinase activity"/>
    <property type="evidence" value="ECO:0007669"/>
    <property type="project" value="UniProtKB-KW"/>
</dbReference>
<dbReference type="Pfam" id="PF01288">
    <property type="entry name" value="HPPK"/>
    <property type="match status" value="1"/>
</dbReference>
<evidence type="ECO:0000256" key="5">
    <source>
        <dbReference type="ARBA" id="ARBA00022679"/>
    </source>
</evidence>
<evidence type="ECO:0000256" key="3">
    <source>
        <dbReference type="ARBA" id="ARBA00013253"/>
    </source>
</evidence>
<dbReference type="PANTHER" id="PTHR43071:SF1">
    <property type="entry name" value="2-AMINO-4-HYDROXY-6-HYDROXYMETHYLDIHYDROPTERIDINE PYROPHOSPHOKINASE"/>
    <property type="match status" value="1"/>
</dbReference>
<dbReference type="Proteomes" id="UP000308181">
    <property type="component" value="Unassembled WGS sequence"/>
</dbReference>
<protein>
    <recommendedName>
        <fullName evidence="4">2-amino-4-hydroxy-6-hydroxymethyldihydropteridine pyrophosphokinase</fullName>
        <ecNumber evidence="3">2.7.6.3</ecNumber>
    </recommendedName>
    <alternativeName>
        <fullName evidence="11">6-hydroxymethyl-7,8-dihydropterin pyrophosphokinase</fullName>
    </alternativeName>
    <alternativeName>
        <fullName evidence="12">7,8-dihydro-6-hydroxymethylpterin-pyrophosphokinase</fullName>
    </alternativeName>
</protein>
<keyword evidence="15" id="KW-1185">Reference proteome</keyword>
<dbReference type="GO" id="GO:0003848">
    <property type="term" value="F:2-amino-4-hydroxy-6-hydroxymethyldihydropteridine diphosphokinase activity"/>
    <property type="evidence" value="ECO:0007669"/>
    <property type="project" value="UniProtKB-EC"/>
</dbReference>
<evidence type="ECO:0000256" key="11">
    <source>
        <dbReference type="ARBA" id="ARBA00029766"/>
    </source>
</evidence>
<name>A0A4U1BW42_9SPHI</name>
<evidence type="ECO:0000313" key="15">
    <source>
        <dbReference type="Proteomes" id="UP000308181"/>
    </source>
</evidence>
<evidence type="ECO:0000259" key="13">
    <source>
        <dbReference type="PROSITE" id="PS00794"/>
    </source>
</evidence>
<reference evidence="14 15" key="1">
    <citation type="submission" date="2019-04" db="EMBL/GenBank/DDBJ databases">
        <title>Pedobacter sp. AR-3-17 sp. nov., isolated from Arctic soil.</title>
        <authorList>
            <person name="Dahal R.H."/>
            <person name="Kim D.-U."/>
        </authorList>
    </citation>
    <scope>NUCLEOTIDE SEQUENCE [LARGE SCALE GENOMIC DNA]</scope>
    <source>
        <strain evidence="14 15">AR-3-17</strain>
    </source>
</reference>
<dbReference type="PROSITE" id="PS00794">
    <property type="entry name" value="HPPK"/>
    <property type="match status" value="1"/>
</dbReference>
<dbReference type="EC" id="2.7.6.3" evidence="3"/>
<dbReference type="InterPro" id="IPR035907">
    <property type="entry name" value="Hppk_sf"/>
</dbReference>
<evidence type="ECO:0000256" key="9">
    <source>
        <dbReference type="ARBA" id="ARBA00022909"/>
    </source>
</evidence>
<feature type="domain" description="7,8-dihydro-6-hydroxymethylpterin-pyrophosphokinase" evidence="13">
    <location>
        <begin position="87"/>
        <end position="98"/>
    </location>
</feature>
<comment type="similarity">
    <text evidence="2">Belongs to the HPPK family.</text>
</comment>
<proteinExistence type="inferred from homology"/>
<evidence type="ECO:0000313" key="14">
    <source>
        <dbReference type="EMBL" id="TKB95286.1"/>
    </source>
</evidence>
<keyword evidence="9" id="KW-0289">Folate biosynthesis</keyword>
<dbReference type="GO" id="GO:0005524">
    <property type="term" value="F:ATP binding"/>
    <property type="evidence" value="ECO:0007669"/>
    <property type="project" value="UniProtKB-KW"/>
</dbReference>
<evidence type="ECO:0000256" key="4">
    <source>
        <dbReference type="ARBA" id="ARBA00016218"/>
    </source>
</evidence>
<dbReference type="AlphaFoldDB" id="A0A4U1BW42"/>
<evidence type="ECO:0000256" key="12">
    <source>
        <dbReference type="ARBA" id="ARBA00033413"/>
    </source>
</evidence>
<evidence type="ECO:0000256" key="1">
    <source>
        <dbReference type="ARBA" id="ARBA00005051"/>
    </source>
</evidence>
<dbReference type="EMBL" id="SWBP01000009">
    <property type="protein sequence ID" value="TKB95286.1"/>
    <property type="molecule type" value="Genomic_DNA"/>
</dbReference>
<evidence type="ECO:0000256" key="8">
    <source>
        <dbReference type="ARBA" id="ARBA00022840"/>
    </source>
</evidence>
<comment type="function">
    <text evidence="10">Catalyzes the transfer of pyrophosphate from adenosine triphosphate (ATP) to 6-hydroxymethyl-7,8-dihydropterin, an enzymatic step in folate biosynthesis pathway.</text>
</comment>
<dbReference type="CDD" id="cd00483">
    <property type="entry name" value="HPPK"/>
    <property type="match status" value="1"/>
</dbReference>
<evidence type="ECO:0000256" key="2">
    <source>
        <dbReference type="ARBA" id="ARBA00005810"/>
    </source>
</evidence>
<comment type="caution">
    <text evidence="14">The sequence shown here is derived from an EMBL/GenBank/DDBJ whole genome shotgun (WGS) entry which is preliminary data.</text>
</comment>
<keyword evidence="5 14" id="KW-0808">Transferase</keyword>
<keyword evidence="6" id="KW-0547">Nucleotide-binding</keyword>
<evidence type="ECO:0000256" key="6">
    <source>
        <dbReference type="ARBA" id="ARBA00022741"/>
    </source>
</evidence>
<sequence length="163" mass="18781">MCQVYLLLGGNLGDRIQNISNALQAIKNTIGEIEVKSAVYETKAWGVAQQPDYLNLVVVVKTELKPLEILNKTQQIEQELGRKRMEKWGARTMDIDILFFDDEVLNTERLTIPHPLINVRRFVLLPLLEIAPNFIHPIFKDSIKNLYLKCDDRLVVEKLNINL</sequence>
<comment type="pathway">
    <text evidence="1">Cofactor biosynthesis; tetrahydrofolate biosynthesis; 2-amino-4-hydroxy-6-hydroxymethyl-7,8-dihydropteridine diphosphate from 7,8-dihydroneopterin triphosphate: step 4/4.</text>
</comment>
<accession>A0A4U1BW42</accession>
<dbReference type="UniPathway" id="UPA00077">
    <property type="reaction ID" value="UER00155"/>
</dbReference>
<keyword evidence="8" id="KW-0067">ATP-binding</keyword>
<dbReference type="GO" id="GO:0046654">
    <property type="term" value="P:tetrahydrofolate biosynthetic process"/>
    <property type="evidence" value="ECO:0007669"/>
    <property type="project" value="UniProtKB-UniPathway"/>
</dbReference>
<organism evidence="14 15">
    <name type="scientific">Pedobacter cryophilus</name>
    <dbReference type="NCBI Taxonomy" id="2571271"/>
    <lineage>
        <taxon>Bacteria</taxon>
        <taxon>Pseudomonadati</taxon>
        <taxon>Bacteroidota</taxon>
        <taxon>Sphingobacteriia</taxon>
        <taxon>Sphingobacteriales</taxon>
        <taxon>Sphingobacteriaceae</taxon>
        <taxon>Pedobacter</taxon>
    </lineage>
</organism>
<dbReference type="Gene3D" id="3.30.70.560">
    <property type="entry name" value="7,8-Dihydro-6-hydroxymethylpterin-pyrophosphokinase HPPK"/>
    <property type="match status" value="1"/>
</dbReference>
<evidence type="ECO:0000256" key="10">
    <source>
        <dbReference type="ARBA" id="ARBA00029409"/>
    </source>
</evidence>